<dbReference type="InterPro" id="IPR012337">
    <property type="entry name" value="RNaseH-like_sf"/>
</dbReference>
<feature type="region of interest" description="Disordered" evidence="1">
    <location>
        <begin position="21"/>
        <end position="55"/>
    </location>
</feature>
<comment type="caution">
    <text evidence="2">The sequence shown here is derived from an EMBL/GenBank/DDBJ whole genome shotgun (WGS) entry which is preliminary data.</text>
</comment>
<organism evidence="2 3">
    <name type="scientific">Olea europaea subsp. europaea</name>
    <dbReference type="NCBI Taxonomy" id="158383"/>
    <lineage>
        <taxon>Eukaryota</taxon>
        <taxon>Viridiplantae</taxon>
        <taxon>Streptophyta</taxon>
        <taxon>Embryophyta</taxon>
        <taxon>Tracheophyta</taxon>
        <taxon>Spermatophyta</taxon>
        <taxon>Magnoliopsida</taxon>
        <taxon>eudicotyledons</taxon>
        <taxon>Gunneridae</taxon>
        <taxon>Pentapetalae</taxon>
        <taxon>asterids</taxon>
        <taxon>lamiids</taxon>
        <taxon>Lamiales</taxon>
        <taxon>Oleaceae</taxon>
        <taxon>Oleeae</taxon>
        <taxon>Olea</taxon>
    </lineage>
</organism>
<feature type="compositionally biased region" description="Polar residues" evidence="1">
    <location>
        <begin position="40"/>
        <end position="55"/>
    </location>
</feature>
<evidence type="ECO:0000313" key="3">
    <source>
        <dbReference type="Proteomes" id="UP000594638"/>
    </source>
</evidence>
<keyword evidence="3" id="KW-1185">Reference proteome</keyword>
<protein>
    <submittedName>
        <fullName evidence="2">Oligoribonuclease isoform X1</fullName>
    </submittedName>
</protein>
<dbReference type="GO" id="GO:0003676">
    <property type="term" value="F:nucleic acid binding"/>
    <property type="evidence" value="ECO:0007669"/>
    <property type="project" value="InterPro"/>
</dbReference>
<evidence type="ECO:0000256" key="1">
    <source>
        <dbReference type="SAM" id="MobiDB-lite"/>
    </source>
</evidence>
<reference evidence="2 3" key="1">
    <citation type="submission" date="2019-12" db="EMBL/GenBank/DDBJ databases">
        <authorList>
            <person name="Alioto T."/>
            <person name="Alioto T."/>
            <person name="Gomez Garrido J."/>
        </authorList>
    </citation>
    <scope>NUCLEOTIDE SEQUENCE [LARGE SCALE GENOMIC DNA]</scope>
</reference>
<dbReference type="Gene3D" id="3.30.420.10">
    <property type="entry name" value="Ribonuclease H-like superfamily/Ribonuclease H"/>
    <property type="match status" value="1"/>
</dbReference>
<name>A0A8S0VFL6_OLEEU</name>
<evidence type="ECO:0000313" key="2">
    <source>
        <dbReference type="EMBL" id="CAA3029759.1"/>
    </source>
</evidence>
<dbReference type="Gramene" id="OE9A073044T1">
    <property type="protein sequence ID" value="OE9A073044C1"/>
    <property type="gene ID" value="OE9A073044"/>
</dbReference>
<dbReference type="InterPro" id="IPR036397">
    <property type="entry name" value="RNaseH_sf"/>
</dbReference>
<dbReference type="OrthoDB" id="270189at2759"/>
<dbReference type="SUPFAM" id="SSF53098">
    <property type="entry name" value="Ribonuclease H-like"/>
    <property type="match status" value="1"/>
</dbReference>
<dbReference type="AlphaFoldDB" id="A0A8S0VFL6"/>
<accession>A0A8S0VFL6</accession>
<proteinExistence type="predicted"/>
<dbReference type="EMBL" id="CACTIH010009329">
    <property type="protein sequence ID" value="CAA3029759.1"/>
    <property type="molecule type" value="Genomic_DNA"/>
</dbReference>
<sequence length="221" mass="25189">MDELSNAFSVLELDMEDDKEHTMIATAADGDGERVKEQGDGTSSKNENEGEQSSELIREEYKSPLVWIDLEMTAMGILSRYFFFAGLNIEVDRILEIACIITDTQINEKKNFISSQMNLYMRVNHQLLGILSCGIIFVISCKAVNSWKNFKSRHKLDKERARDPRSQDAISVQALEKQKYMPNLVGLFSRIIVDVSSIKGLCLHWYLRGNDSAPVPFRQMN</sequence>
<dbReference type="Proteomes" id="UP000594638">
    <property type="component" value="Unassembled WGS sequence"/>
</dbReference>
<gene>
    <name evidence="2" type="ORF">OLEA9_A073044</name>
</gene>